<sequence>MLSVYVSNAQVFRFCRSKCHRNFKQKRNPRKVRWTKAYRKAHGKELAKDPVFEFEKRRNVPVKYDRELYAKTLKAMRKVETIRTARENRFKAKRTQIAKLIQNKQARAEIKRDINLIMAPLAQKKSKMEVKERVTQESKMSMETG</sequence>
<proteinExistence type="inferred from homology"/>
<feature type="domain" description="Large ribosomal subunit protein eL24-related N-terminal" evidence="2">
    <location>
        <begin position="8"/>
        <end position="48"/>
    </location>
</feature>
<reference evidence="3" key="1">
    <citation type="submission" date="2021-01" db="EMBL/GenBank/DDBJ databases">
        <authorList>
            <person name="Corre E."/>
            <person name="Pelletier E."/>
            <person name="Niang G."/>
            <person name="Scheremetjew M."/>
            <person name="Finn R."/>
            <person name="Kale V."/>
            <person name="Holt S."/>
            <person name="Cochrane G."/>
            <person name="Meng A."/>
            <person name="Brown T."/>
            <person name="Cohen L."/>
        </authorList>
    </citation>
    <scope>NUCLEOTIDE SEQUENCE</scope>
    <source>
        <strain evidence="3">CCCM811</strain>
    </source>
</reference>
<organism evidence="3">
    <name type="scientific">Lotharella globosa</name>
    <dbReference type="NCBI Taxonomy" id="91324"/>
    <lineage>
        <taxon>Eukaryota</taxon>
        <taxon>Sar</taxon>
        <taxon>Rhizaria</taxon>
        <taxon>Cercozoa</taxon>
        <taxon>Chlorarachniophyceae</taxon>
        <taxon>Lotharella</taxon>
    </lineage>
</organism>
<dbReference type="InterPro" id="IPR038630">
    <property type="entry name" value="L24e/L24_sf"/>
</dbReference>
<dbReference type="PANTHER" id="PTHR10792">
    <property type="entry name" value="60S RIBOSOMAL PROTEIN L24"/>
    <property type="match status" value="1"/>
</dbReference>
<dbReference type="EMBL" id="HBIV01048250">
    <property type="protein sequence ID" value="CAE0681743.1"/>
    <property type="molecule type" value="Transcribed_RNA"/>
</dbReference>
<dbReference type="AlphaFoldDB" id="A0A7S3ZFL6"/>
<accession>A0A7S3ZFL6</accession>
<protein>
    <recommendedName>
        <fullName evidence="2">Large ribosomal subunit protein eL24-related N-terminal domain-containing protein</fullName>
    </recommendedName>
</protein>
<dbReference type="Gene3D" id="2.30.170.20">
    <property type="entry name" value="Ribosomal protein L24e"/>
    <property type="match status" value="1"/>
</dbReference>
<evidence type="ECO:0000313" key="3">
    <source>
        <dbReference type="EMBL" id="CAE0681743.1"/>
    </source>
</evidence>
<dbReference type="GO" id="GO:0005730">
    <property type="term" value="C:nucleolus"/>
    <property type="evidence" value="ECO:0007669"/>
    <property type="project" value="TreeGrafter"/>
</dbReference>
<evidence type="ECO:0000259" key="2">
    <source>
        <dbReference type="Pfam" id="PF01246"/>
    </source>
</evidence>
<dbReference type="Pfam" id="PF01246">
    <property type="entry name" value="Ribosomal_L24e"/>
    <property type="match status" value="1"/>
</dbReference>
<gene>
    <name evidence="3" type="ORF">LGLO00237_LOCUS33531</name>
</gene>
<comment type="similarity">
    <text evidence="1">Belongs to the eukaryotic ribosomal protein eL24 family.</text>
</comment>
<dbReference type="PANTHER" id="PTHR10792:SF8">
    <property type="entry name" value="RIBOSOME BIOGENESIS PROTEIN RLP24-RELATED"/>
    <property type="match status" value="1"/>
</dbReference>
<dbReference type="GO" id="GO:0003735">
    <property type="term" value="F:structural constituent of ribosome"/>
    <property type="evidence" value="ECO:0007669"/>
    <property type="project" value="InterPro"/>
</dbReference>
<name>A0A7S3ZFL6_9EUKA</name>
<dbReference type="GO" id="GO:0042273">
    <property type="term" value="P:ribosomal large subunit biogenesis"/>
    <property type="evidence" value="ECO:0007669"/>
    <property type="project" value="TreeGrafter"/>
</dbReference>
<dbReference type="FunFam" id="2.30.170.20:FF:000001">
    <property type="entry name" value="probable ribosome biogenesis protein RLP24"/>
    <property type="match status" value="1"/>
</dbReference>
<evidence type="ECO:0000256" key="1">
    <source>
        <dbReference type="ARBA" id="ARBA00005647"/>
    </source>
</evidence>
<dbReference type="SUPFAM" id="SSF57716">
    <property type="entry name" value="Glucocorticoid receptor-like (DNA-binding domain)"/>
    <property type="match status" value="1"/>
</dbReference>
<dbReference type="InterPro" id="IPR000988">
    <property type="entry name" value="Ribosomal_eL24-rel_N"/>
</dbReference>
<dbReference type="InterPro" id="IPR056366">
    <property type="entry name" value="Ribosomal_eL24"/>
</dbReference>